<name>A0A7K6Y252_9PASE</name>
<proteinExistence type="predicted"/>
<dbReference type="PROSITE" id="PS51076">
    <property type="entry name" value="MH2"/>
    <property type="match status" value="1"/>
</dbReference>
<sequence>GSRSHPQPPQHHPNHCCSTHGCCDRPLKSTSPLPGPEFWCSIAYFEQDVQVGEIFKVPSSCPTVVVDGYVDPSGGARFCLGQLSNVQRCAASER</sequence>
<dbReference type="GO" id="GO:0030509">
    <property type="term" value="P:BMP signaling pathway"/>
    <property type="evidence" value="ECO:0007669"/>
    <property type="project" value="TreeGrafter"/>
</dbReference>
<dbReference type="AlphaFoldDB" id="A0A7K6Y252"/>
<evidence type="ECO:0000313" key="5">
    <source>
        <dbReference type="Proteomes" id="UP000587587"/>
    </source>
</evidence>
<keyword evidence="1" id="KW-0805">Transcription regulation</keyword>
<evidence type="ECO:0000256" key="1">
    <source>
        <dbReference type="ARBA" id="ARBA00023015"/>
    </source>
</evidence>
<feature type="non-terminal residue" evidence="4">
    <location>
        <position position="1"/>
    </location>
</feature>
<protein>
    <submittedName>
        <fullName evidence="4">SMAD4 protein</fullName>
    </submittedName>
</protein>
<dbReference type="PANTHER" id="PTHR13703">
    <property type="entry name" value="SMAD"/>
    <property type="match status" value="1"/>
</dbReference>
<dbReference type="GO" id="GO:0009653">
    <property type="term" value="P:anatomical structure morphogenesis"/>
    <property type="evidence" value="ECO:0007669"/>
    <property type="project" value="TreeGrafter"/>
</dbReference>
<organism evidence="4 5">
    <name type="scientific">Promerops cafer</name>
    <name type="common">Cape sugarbird</name>
    <dbReference type="NCBI Taxonomy" id="254652"/>
    <lineage>
        <taxon>Eukaryota</taxon>
        <taxon>Metazoa</taxon>
        <taxon>Chordata</taxon>
        <taxon>Craniata</taxon>
        <taxon>Vertebrata</taxon>
        <taxon>Euteleostomi</taxon>
        <taxon>Archelosauria</taxon>
        <taxon>Archosauria</taxon>
        <taxon>Dinosauria</taxon>
        <taxon>Saurischia</taxon>
        <taxon>Theropoda</taxon>
        <taxon>Coelurosauria</taxon>
        <taxon>Aves</taxon>
        <taxon>Neognathae</taxon>
        <taxon>Neoaves</taxon>
        <taxon>Telluraves</taxon>
        <taxon>Australaves</taxon>
        <taxon>Passeriformes</taxon>
        <taxon>Passeroidea</taxon>
        <taxon>Nectariniidae</taxon>
        <taxon>Promerops</taxon>
    </lineage>
</organism>
<comment type="caution">
    <text evidence="4">The sequence shown here is derived from an EMBL/GenBank/DDBJ whole genome shotgun (WGS) entry which is preliminary data.</text>
</comment>
<feature type="non-terminal residue" evidence="4">
    <location>
        <position position="94"/>
    </location>
</feature>
<dbReference type="SUPFAM" id="SSF49879">
    <property type="entry name" value="SMAD/FHA domain"/>
    <property type="match status" value="1"/>
</dbReference>
<dbReference type="GO" id="GO:0070411">
    <property type="term" value="F:I-SMAD binding"/>
    <property type="evidence" value="ECO:0007669"/>
    <property type="project" value="TreeGrafter"/>
</dbReference>
<dbReference type="GO" id="GO:0060395">
    <property type="term" value="P:SMAD protein signal transduction"/>
    <property type="evidence" value="ECO:0007669"/>
    <property type="project" value="TreeGrafter"/>
</dbReference>
<dbReference type="InterPro" id="IPR017855">
    <property type="entry name" value="SMAD-like_dom_sf"/>
</dbReference>
<dbReference type="GO" id="GO:0030154">
    <property type="term" value="P:cell differentiation"/>
    <property type="evidence" value="ECO:0007669"/>
    <property type="project" value="TreeGrafter"/>
</dbReference>
<dbReference type="EMBL" id="VZSE01013727">
    <property type="protein sequence ID" value="NWX65671.1"/>
    <property type="molecule type" value="Genomic_DNA"/>
</dbReference>
<dbReference type="PANTHER" id="PTHR13703:SF45">
    <property type="entry name" value="MOTHERS AGAINST DECAPENTAPLEGIC HOMOLOG"/>
    <property type="match status" value="1"/>
</dbReference>
<dbReference type="InterPro" id="IPR008984">
    <property type="entry name" value="SMAD_FHA_dom_sf"/>
</dbReference>
<evidence type="ECO:0000259" key="3">
    <source>
        <dbReference type="PROSITE" id="PS51076"/>
    </source>
</evidence>
<gene>
    <name evidence="4" type="primary">Smad4_1</name>
    <name evidence="4" type="ORF">PROCAF_R15636</name>
</gene>
<dbReference type="InterPro" id="IPR013790">
    <property type="entry name" value="Dwarfin"/>
</dbReference>
<evidence type="ECO:0000256" key="2">
    <source>
        <dbReference type="ARBA" id="ARBA00023163"/>
    </source>
</evidence>
<dbReference type="GO" id="GO:0000978">
    <property type="term" value="F:RNA polymerase II cis-regulatory region sequence-specific DNA binding"/>
    <property type="evidence" value="ECO:0007669"/>
    <property type="project" value="TreeGrafter"/>
</dbReference>
<evidence type="ECO:0000313" key="4">
    <source>
        <dbReference type="EMBL" id="NWX65671.1"/>
    </source>
</evidence>
<keyword evidence="5" id="KW-1185">Reference proteome</keyword>
<dbReference type="Pfam" id="PF03166">
    <property type="entry name" value="MH2"/>
    <property type="match status" value="1"/>
</dbReference>
<dbReference type="InterPro" id="IPR001132">
    <property type="entry name" value="SMAD_dom_Dwarfin-type"/>
</dbReference>
<dbReference type="Gene3D" id="2.60.200.10">
    <property type="match status" value="1"/>
</dbReference>
<dbReference type="GO" id="GO:0000981">
    <property type="term" value="F:DNA-binding transcription factor activity, RNA polymerase II-specific"/>
    <property type="evidence" value="ECO:0007669"/>
    <property type="project" value="TreeGrafter"/>
</dbReference>
<accession>A0A7K6Y252</accession>
<feature type="domain" description="MH2" evidence="3">
    <location>
        <begin position="39"/>
        <end position="94"/>
    </location>
</feature>
<dbReference type="GO" id="GO:0071144">
    <property type="term" value="C:heteromeric SMAD protein complex"/>
    <property type="evidence" value="ECO:0007669"/>
    <property type="project" value="TreeGrafter"/>
</dbReference>
<dbReference type="Proteomes" id="UP000587587">
    <property type="component" value="Unassembled WGS sequence"/>
</dbReference>
<reference evidence="4 5" key="1">
    <citation type="submission" date="2019-09" db="EMBL/GenBank/DDBJ databases">
        <title>Bird 10,000 Genomes (B10K) Project - Family phase.</title>
        <authorList>
            <person name="Zhang G."/>
        </authorList>
    </citation>
    <scope>NUCLEOTIDE SEQUENCE [LARGE SCALE GENOMIC DNA]</scope>
    <source>
        <strain evidence="4">B10K-UC-030-53</strain>
    </source>
</reference>
<keyword evidence="2" id="KW-0804">Transcription</keyword>